<evidence type="ECO:0000256" key="2">
    <source>
        <dbReference type="SAM" id="Coils"/>
    </source>
</evidence>
<protein>
    <recommendedName>
        <fullName evidence="4">Phage tail tape measure protein domain-containing protein</fullName>
    </recommendedName>
</protein>
<dbReference type="RefSeq" id="WP_075399068.1">
    <property type="nucleotide sequence ID" value="NZ_MSDU01000028.1"/>
</dbReference>
<dbReference type="PANTHER" id="PTHR37813">
    <property type="entry name" value="FELS-2 PROPHAGE PROTEIN"/>
    <property type="match status" value="1"/>
</dbReference>
<dbReference type="Gene3D" id="1.10.287.1490">
    <property type="match status" value="1"/>
</dbReference>
<name>A0A1Q8Q3K4_9BACI</name>
<keyword evidence="3" id="KW-0812">Transmembrane</keyword>
<sequence>MADRIKGITIEIGSDTVGLQKALSGVNKQSTALQKELRDVERLLKFNPGNTEALAQKQKLLSDQVSVTTDKLNQLKQAEQQVQAQFASGKISEEQYRAFRREIEFTEGTLQKLKNQMAGMQAEQERMASSTRQLNTLFDATGKSVDDFADSLGSRLTNAIKNGTASSKQLDEAISKIGQEALGAGVDIDKMKQALSKIDDGASLKSVKKDLNALSTEAGEAKKAIGDMGSEIQNVAGALVAGGGLAGAIDQALDVSRLNTKIEISMEVPEASKAAVKEAIRGVEAYGVDAEAALEGVRRQWALNKDASDESNAAVVEGASSIAAAYAGIDFTELIQETNEISKALNISNEEALALTNSLLKAGFPPEQIDIIAEYGTQLKMAGYDAQEIQAIMAAGVDTGTWNIDNLLDGLKEGRIRVAEFGQEVPKALKELISGTDISAKQLKEWGKAVAAGGEGGSKAMTEIATALQDVDDETKRNLIGVQIFGTMYEDQGKNIIDTLLNAQNATVDLKTSQDQLNAATAQLKADPVVQLKQAAADLKVALEPLLVIIANVVSGLASWASENPKLAATIIAIGTAIGILIGACIALAPTFIAISTALGGAGGAAALFGGALAALTGPIGLTVAALAGLGIGAVAVANELKKPSLEVEIFGNKVSESTQKAVGGFLNLNEQATAALNQLSWSGQTVTGEMATNIIATFNQMGTQILTEMQTNHAAQLAATQTFFATSKTLTEQEEAQIVAKVQESQQQQQTAISEGQARIKEILTLAKEEKRAITDAERLEINKIQEEMKVTAVKVMSESEAEQKAILESLKSESSKITAEQAAEVVKNATDQKDKVVKEANSQYKDSVAEIIRMRDESKVISKDQADKLIQEAKRQRDETVKNAQETHQNVVKEAQAQADEHVNKVDWETGQIKSKWQVMKDDVSRKTQELGTNISNGWNDALTATRNKAEEIRITAISKTTATVTAVGNKMAEVKDKVSSGWDKAQAYLSGIDLAGIGADIIKGLANGMGSMASSVWNKAQEIADGITRRIKTALDINSPSRVMKGIGENVGEGLVLGIEGTTDKLNSVMSNVYGSIAGSAEKMMSQGVQSSNYSYDQSKTYQPSITIINQASDASPSEIARKALQTQRQLAMEWGMR</sequence>
<accession>A0A1Q8Q3K4</accession>
<keyword evidence="3" id="KW-1133">Transmembrane helix</keyword>
<keyword evidence="6" id="KW-1185">Reference proteome</keyword>
<evidence type="ECO:0000256" key="1">
    <source>
        <dbReference type="ARBA" id="ARBA00022612"/>
    </source>
</evidence>
<comment type="caution">
    <text evidence="5">The sequence shown here is derived from an EMBL/GenBank/DDBJ whole genome shotgun (WGS) entry which is preliminary data.</text>
</comment>
<evidence type="ECO:0000313" key="5">
    <source>
        <dbReference type="EMBL" id="OLN21908.1"/>
    </source>
</evidence>
<organism evidence="5 6">
    <name type="scientific">Domibacillus antri</name>
    <dbReference type="NCBI Taxonomy" id="1714264"/>
    <lineage>
        <taxon>Bacteria</taxon>
        <taxon>Bacillati</taxon>
        <taxon>Bacillota</taxon>
        <taxon>Bacilli</taxon>
        <taxon>Bacillales</taxon>
        <taxon>Bacillaceae</taxon>
        <taxon>Domibacillus</taxon>
    </lineage>
</organism>
<dbReference type="PANTHER" id="PTHR37813:SF1">
    <property type="entry name" value="FELS-2 PROPHAGE PROTEIN"/>
    <property type="match status" value="1"/>
</dbReference>
<dbReference type="OrthoDB" id="1779742at2"/>
<feature type="transmembrane region" description="Helical" evidence="3">
    <location>
        <begin position="541"/>
        <end position="561"/>
    </location>
</feature>
<dbReference type="AlphaFoldDB" id="A0A1Q8Q3K4"/>
<gene>
    <name evidence="5" type="ORF">BTO30_12480</name>
</gene>
<dbReference type="STRING" id="1714264.BTO30_12480"/>
<keyword evidence="3" id="KW-0472">Membrane</keyword>
<evidence type="ECO:0000259" key="4">
    <source>
        <dbReference type="Pfam" id="PF10145"/>
    </source>
</evidence>
<feature type="coiled-coil region" evidence="2">
    <location>
        <begin position="821"/>
        <end position="903"/>
    </location>
</feature>
<reference evidence="5 6" key="1">
    <citation type="submission" date="2016-12" db="EMBL/GenBank/DDBJ databases">
        <title>Domibacillus antri genome sequencing.</title>
        <authorList>
            <person name="Verma A."/>
            <person name="Krishnamurthi S."/>
        </authorList>
    </citation>
    <scope>NUCLEOTIDE SEQUENCE [LARGE SCALE GENOMIC DNA]</scope>
    <source>
        <strain evidence="5 6">XD80</strain>
    </source>
</reference>
<keyword evidence="2" id="KW-0175">Coiled coil</keyword>
<feature type="domain" description="Phage tail tape measure protein" evidence="4">
    <location>
        <begin position="286"/>
        <end position="486"/>
    </location>
</feature>
<proteinExistence type="predicted"/>
<dbReference type="InterPro" id="IPR010090">
    <property type="entry name" value="Phage_tape_meas"/>
</dbReference>
<dbReference type="Pfam" id="PF10145">
    <property type="entry name" value="PhageMin_Tail"/>
    <property type="match status" value="1"/>
</dbReference>
<keyword evidence="1" id="KW-1188">Viral release from host cell</keyword>
<feature type="transmembrane region" description="Helical" evidence="3">
    <location>
        <begin position="567"/>
        <end position="593"/>
    </location>
</feature>
<feature type="transmembrane region" description="Helical" evidence="3">
    <location>
        <begin position="605"/>
        <end position="638"/>
    </location>
</feature>
<evidence type="ECO:0000256" key="3">
    <source>
        <dbReference type="SAM" id="Phobius"/>
    </source>
</evidence>
<feature type="coiled-coil region" evidence="2">
    <location>
        <begin position="96"/>
        <end position="130"/>
    </location>
</feature>
<dbReference type="EMBL" id="MSDU01000028">
    <property type="protein sequence ID" value="OLN21908.1"/>
    <property type="molecule type" value="Genomic_DNA"/>
</dbReference>
<evidence type="ECO:0000313" key="6">
    <source>
        <dbReference type="Proteomes" id="UP000185568"/>
    </source>
</evidence>
<dbReference type="Proteomes" id="UP000185568">
    <property type="component" value="Unassembled WGS sequence"/>
</dbReference>